<sequence>MILPQGKSAEPGRYRTERTPFARQIMRSLSPSHPCRRVVVNGPSQLLKTQTALNWIGSIICQAPANVLVLLPTANIAKRVSARISDAIKLVPELRERVAAPRSRDSRNTTDTKEFDGGTLYITTAGSASNLAEIPARYVYGDEIDRWEGNVGGEGDPVELAETRTSTFEYNAKVLLTSSPTIEGLSRIDALYNAGTRNRYWVACPHCDTHQVLEWSVEVRQQDGSTAFGGMRWDNDERPTRAWYVCPHCGCEIDEADKARFLPDREMGGSAEWRPEQLGDGQTESFHLNALYAPLGFLSWLSLARQYLKAKKRLDQGDPEPMQVFYNTRLAKVWDAAVASTKAEELRSRAEAYPLGIVPRGGLVLTAAVDTQPSRLELEIKAWGEGLENWVVAYRVLWGNPAQDAVWKQLDEILNAPILNHRGVPMRIVACCIDTGGSNTQDVYNFVRNRRHRNILGIKGASKPNYPVMAQRPRKVDVSWRGSTISDGAELWFVGTDTAKDWIHGRLSLNSGPGACHFSKDLPDDYFDQVVAEKKLARYVKGHVKSEWVKKPGDRNEALDTFVYNLAGAYYLGLHAYSAAEWERVRQKVEPVQNDLFFTPPPDATAPPAKPATGEPAPQAPEPPPDQPAPVHRPASPPPPAALPRMQRRAGRSAYLSR</sequence>
<name>A0ABR9B8S3_9RHOO</name>
<dbReference type="Pfam" id="PF05876">
    <property type="entry name" value="GpA_ATPase"/>
    <property type="match status" value="1"/>
</dbReference>
<dbReference type="Pfam" id="PF20454">
    <property type="entry name" value="GpA_nuclease"/>
    <property type="match status" value="1"/>
</dbReference>
<keyword evidence="5" id="KW-1185">Reference proteome</keyword>
<feature type="domain" description="Terminase large subunit GpA endonuclease" evidence="3">
    <location>
        <begin position="284"/>
        <end position="575"/>
    </location>
</feature>
<dbReference type="Gene3D" id="3.40.50.300">
    <property type="entry name" value="P-loop containing nucleotide triphosphate hydrolases"/>
    <property type="match status" value="1"/>
</dbReference>
<protein>
    <submittedName>
        <fullName evidence="4">Phage terminase large subunit family protein</fullName>
    </submittedName>
</protein>
<feature type="compositionally biased region" description="Pro residues" evidence="1">
    <location>
        <begin position="618"/>
        <end position="628"/>
    </location>
</feature>
<dbReference type="EMBL" id="JACYTO010000001">
    <property type="protein sequence ID" value="MBD8502757.1"/>
    <property type="molecule type" value="Genomic_DNA"/>
</dbReference>
<dbReference type="HAMAP" id="MF_04144">
    <property type="entry name" value="TERL_LAMBDA"/>
    <property type="match status" value="1"/>
</dbReference>
<dbReference type="InterPro" id="IPR008866">
    <property type="entry name" value="Phage_lambda_GpA-like"/>
</dbReference>
<feature type="region of interest" description="Disordered" evidence="1">
    <location>
        <begin position="595"/>
        <end position="658"/>
    </location>
</feature>
<feature type="domain" description="Phage terminase large subunit GpA ATPase" evidence="2">
    <location>
        <begin position="8"/>
        <end position="267"/>
    </location>
</feature>
<dbReference type="InterPro" id="IPR046453">
    <property type="entry name" value="GpA_ATPase"/>
</dbReference>
<evidence type="ECO:0000313" key="5">
    <source>
        <dbReference type="Proteomes" id="UP000603602"/>
    </source>
</evidence>
<evidence type="ECO:0000259" key="2">
    <source>
        <dbReference type="Pfam" id="PF05876"/>
    </source>
</evidence>
<dbReference type="Proteomes" id="UP000603602">
    <property type="component" value="Unassembled WGS sequence"/>
</dbReference>
<feature type="compositionally biased region" description="Pro residues" evidence="1">
    <location>
        <begin position="599"/>
        <end position="610"/>
    </location>
</feature>
<evidence type="ECO:0000256" key="1">
    <source>
        <dbReference type="SAM" id="MobiDB-lite"/>
    </source>
</evidence>
<reference evidence="5" key="1">
    <citation type="submission" date="2023-07" db="EMBL/GenBank/DDBJ databases">
        <title>Thauera sp. CAU 1555 isolated from sand of Yaerae Beach.</title>
        <authorList>
            <person name="Kim W."/>
        </authorList>
    </citation>
    <scope>NUCLEOTIDE SEQUENCE [LARGE SCALE GENOMIC DNA]</scope>
    <source>
        <strain evidence="5">CAU 1555</strain>
    </source>
</reference>
<evidence type="ECO:0000259" key="3">
    <source>
        <dbReference type="Pfam" id="PF20454"/>
    </source>
</evidence>
<dbReference type="InterPro" id="IPR027417">
    <property type="entry name" value="P-loop_NTPase"/>
</dbReference>
<comment type="caution">
    <text evidence="4">The sequence shown here is derived from an EMBL/GenBank/DDBJ whole genome shotgun (WGS) entry which is preliminary data.</text>
</comment>
<gene>
    <name evidence="4" type="ORF">IFO67_07640</name>
</gene>
<accession>A0ABR9B8S3</accession>
<dbReference type="InterPro" id="IPR046454">
    <property type="entry name" value="GpA_endonuclease"/>
</dbReference>
<organism evidence="4 5">
    <name type="scientific">Thauera sedimentorum</name>
    <dbReference type="NCBI Taxonomy" id="2767595"/>
    <lineage>
        <taxon>Bacteria</taxon>
        <taxon>Pseudomonadati</taxon>
        <taxon>Pseudomonadota</taxon>
        <taxon>Betaproteobacteria</taxon>
        <taxon>Rhodocyclales</taxon>
        <taxon>Zoogloeaceae</taxon>
        <taxon>Thauera</taxon>
    </lineage>
</organism>
<evidence type="ECO:0000313" key="4">
    <source>
        <dbReference type="EMBL" id="MBD8502757.1"/>
    </source>
</evidence>
<proteinExistence type="inferred from homology"/>